<organism evidence="2 3">
    <name type="scientific">Adineta steineri</name>
    <dbReference type="NCBI Taxonomy" id="433720"/>
    <lineage>
        <taxon>Eukaryota</taxon>
        <taxon>Metazoa</taxon>
        <taxon>Spiralia</taxon>
        <taxon>Gnathifera</taxon>
        <taxon>Rotifera</taxon>
        <taxon>Eurotatoria</taxon>
        <taxon>Bdelloidea</taxon>
        <taxon>Adinetida</taxon>
        <taxon>Adinetidae</taxon>
        <taxon>Adineta</taxon>
    </lineage>
</organism>
<protein>
    <submittedName>
        <fullName evidence="2">Uncharacterized protein</fullName>
    </submittedName>
</protein>
<comment type="caution">
    <text evidence="2">The sequence shown here is derived from an EMBL/GenBank/DDBJ whole genome shotgun (WGS) entry which is preliminary data.</text>
</comment>
<dbReference type="EMBL" id="CAJNOE010000194">
    <property type="protein sequence ID" value="CAF1034342.1"/>
    <property type="molecule type" value="Genomic_DNA"/>
</dbReference>
<dbReference type="Proteomes" id="UP000663860">
    <property type="component" value="Unassembled WGS sequence"/>
</dbReference>
<name>A0A819G9F8_9BILA</name>
<evidence type="ECO:0000313" key="1">
    <source>
        <dbReference type="EMBL" id="CAF1034342.1"/>
    </source>
</evidence>
<reference evidence="2" key="1">
    <citation type="submission" date="2021-02" db="EMBL/GenBank/DDBJ databases">
        <authorList>
            <person name="Nowell W R."/>
        </authorList>
    </citation>
    <scope>NUCLEOTIDE SEQUENCE</scope>
</reference>
<dbReference type="Proteomes" id="UP000663868">
    <property type="component" value="Unassembled WGS sequence"/>
</dbReference>
<evidence type="ECO:0000313" key="2">
    <source>
        <dbReference type="EMBL" id="CAF3881999.1"/>
    </source>
</evidence>
<dbReference type="EMBL" id="CAJOBB010001624">
    <property type="protein sequence ID" value="CAF3881999.1"/>
    <property type="molecule type" value="Genomic_DNA"/>
</dbReference>
<sequence>MATVLTTSITSSTILENVVKCAICFDFYDDRRLLPCSHKTENIGEISSNTLLTDIDDTRLYLNLSELLIDQEKYEELNENYAYGYRFDLSKPIKFNAISIKAKLFNCPLTVFIIDYNDILIYKEIFNLSENNSTTSNWIKIPMESQIEHNFCLFLWAPANQELIPMITYKDSNHNLRKLNEQISIRSKRAQINQSTDLHPNSKIDVLYDALSSIDDDQNEKTIPALEMILHI</sequence>
<evidence type="ECO:0000313" key="3">
    <source>
        <dbReference type="Proteomes" id="UP000663868"/>
    </source>
</evidence>
<gene>
    <name evidence="1" type="ORF">IZO911_LOCUS19432</name>
    <name evidence="2" type="ORF">KXQ929_LOCUS21807</name>
</gene>
<accession>A0A819G9F8</accession>
<dbReference type="AlphaFoldDB" id="A0A819G9F8"/>
<proteinExistence type="predicted"/>